<accession>A0A5K7XEQ2</accession>
<dbReference type="PANTHER" id="PTHR30036">
    <property type="entry name" value="D-XYLOSE-BINDING PERIPLASMIC PROTEIN"/>
    <property type="match status" value="1"/>
</dbReference>
<dbReference type="KEGG" id="lpav:PLANPX_2963"/>
<dbReference type="GO" id="GO:0030288">
    <property type="term" value="C:outer membrane-bounded periplasmic space"/>
    <property type="evidence" value="ECO:0007669"/>
    <property type="project" value="TreeGrafter"/>
</dbReference>
<protein>
    <recommendedName>
        <fullName evidence="4">Periplasmic binding protein domain-containing protein</fullName>
    </recommendedName>
</protein>
<evidence type="ECO:0000256" key="1">
    <source>
        <dbReference type="ARBA" id="ARBA00004196"/>
    </source>
</evidence>
<keyword evidence="3" id="KW-0732">Signal</keyword>
<name>A0A5K7XEQ2_9BACT</name>
<dbReference type="Proteomes" id="UP000326837">
    <property type="component" value="Chromosome"/>
</dbReference>
<evidence type="ECO:0000259" key="4">
    <source>
        <dbReference type="Pfam" id="PF13407"/>
    </source>
</evidence>
<dbReference type="Pfam" id="PF13407">
    <property type="entry name" value="Peripla_BP_4"/>
    <property type="match status" value="1"/>
</dbReference>
<feature type="signal peptide" evidence="3">
    <location>
        <begin position="1"/>
        <end position="23"/>
    </location>
</feature>
<gene>
    <name evidence="5" type="ORF">PLANPX_2963</name>
</gene>
<dbReference type="InterPro" id="IPR050555">
    <property type="entry name" value="Bact_Solute-Bind_Prot2"/>
</dbReference>
<dbReference type="AlphaFoldDB" id="A0A5K7XEQ2"/>
<comment type="similarity">
    <text evidence="2">Belongs to the bacterial solute-binding protein 2 family.</text>
</comment>
<evidence type="ECO:0000313" key="5">
    <source>
        <dbReference type="EMBL" id="BBO33351.1"/>
    </source>
</evidence>
<evidence type="ECO:0000256" key="2">
    <source>
        <dbReference type="ARBA" id="ARBA00007639"/>
    </source>
</evidence>
<proteinExistence type="inferred from homology"/>
<reference evidence="6" key="1">
    <citation type="submission" date="2019-10" db="EMBL/GenBank/DDBJ databases">
        <title>Lacipirellula parvula gen. nov., sp. nov., representing a lineage of planctomycetes widespread in freshwater anoxic habitats, and description of the family Lacipirellulaceae.</title>
        <authorList>
            <person name="Dedysh S.N."/>
            <person name="Kulichevskaya I.S."/>
            <person name="Beletsky A.V."/>
            <person name="Rakitin A.L."/>
            <person name="Mardanov A.V."/>
            <person name="Ivanova A.A."/>
            <person name="Saltykova V.X."/>
            <person name="Rijpstra W.I.C."/>
            <person name="Sinninghe Damste J.S."/>
            <person name="Ravin N.V."/>
        </authorList>
    </citation>
    <scope>NUCLEOTIDE SEQUENCE [LARGE SCALE GENOMIC DNA]</scope>
    <source>
        <strain evidence="6">PX69</strain>
    </source>
</reference>
<keyword evidence="6" id="KW-1185">Reference proteome</keyword>
<organism evidence="5 6">
    <name type="scientific">Lacipirellula parvula</name>
    <dbReference type="NCBI Taxonomy" id="2650471"/>
    <lineage>
        <taxon>Bacteria</taxon>
        <taxon>Pseudomonadati</taxon>
        <taxon>Planctomycetota</taxon>
        <taxon>Planctomycetia</taxon>
        <taxon>Pirellulales</taxon>
        <taxon>Lacipirellulaceae</taxon>
        <taxon>Lacipirellula</taxon>
    </lineage>
</organism>
<sequence>MRLLSIPLIALTLSAILQASAIATPPAAPTDKTAAKPLRLAFITCAVDQKFFDPVKRGMNDAATALNVECDFLGTPGVDVPAQIELVKKAVADGYEGIAINIIDAKAFDDVIADTIAKGVPVVGFNVDDSASPNARLAAVSQQFEAAGRKLATLALPDVPQGAHVLLTKHDEGVSALVERSRGIQEVLKSKGITWTAVVTGNDAVAGARVVAKALRKHPEIRIILGSGQSDTEAAGRAIEASFPQQGYWAAGFDMSPKTLQLIEAGAIRFTLDQQPYAQGFYPVVQLTLNLRYGLAPASLDAGAGVIDKKNVARVKQLCEEGFR</sequence>
<dbReference type="InterPro" id="IPR028082">
    <property type="entry name" value="Peripla_BP_I"/>
</dbReference>
<comment type="subcellular location">
    <subcellularLocation>
        <location evidence="1">Cell envelope</location>
    </subcellularLocation>
</comment>
<feature type="domain" description="Periplasmic binding protein" evidence="4">
    <location>
        <begin position="41"/>
        <end position="287"/>
    </location>
</feature>
<evidence type="ECO:0000256" key="3">
    <source>
        <dbReference type="SAM" id="SignalP"/>
    </source>
</evidence>
<dbReference type="EMBL" id="AP021861">
    <property type="protein sequence ID" value="BBO33351.1"/>
    <property type="molecule type" value="Genomic_DNA"/>
</dbReference>
<dbReference type="GO" id="GO:0030246">
    <property type="term" value="F:carbohydrate binding"/>
    <property type="evidence" value="ECO:0007669"/>
    <property type="project" value="TreeGrafter"/>
</dbReference>
<dbReference type="PANTHER" id="PTHR30036:SF7">
    <property type="entry name" value="ABC TRANSPORTER PERIPLASMIC-BINDING PROTEIN YPHF"/>
    <property type="match status" value="1"/>
</dbReference>
<dbReference type="InterPro" id="IPR025997">
    <property type="entry name" value="SBP_2_dom"/>
</dbReference>
<evidence type="ECO:0000313" key="6">
    <source>
        <dbReference type="Proteomes" id="UP000326837"/>
    </source>
</evidence>
<feature type="chain" id="PRO_5025038854" description="Periplasmic binding protein domain-containing protein" evidence="3">
    <location>
        <begin position="24"/>
        <end position="324"/>
    </location>
</feature>
<dbReference type="Gene3D" id="3.40.50.2300">
    <property type="match status" value="2"/>
</dbReference>
<dbReference type="SUPFAM" id="SSF53822">
    <property type="entry name" value="Periplasmic binding protein-like I"/>
    <property type="match status" value="1"/>
</dbReference>